<dbReference type="Gene3D" id="3.30.1240.10">
    <property type="match status" value="1"/>
</dbReference>
<name>A0A9D2M331_9FIRM</name>
<dbReference type="NCBIfam" id="TIGR01484">
    <property type="entry name" value="HAD-SF-IIB"/>
    <property type="match status" value="1"/>
</dbReference>
<dbReference type="InterPro" id="IPR036412">
    <property type="entry name" value="HAD-like_sf"/>
</dbReference>
<dbReference type="PANTHER" id="PTHR10000">
    <property type="entry name" value="PHOSPHOSERINE PHOSPHATASE"/>
    <property type="match status" value="1"/>
</dbReference>
<dbReference type="SFLD" id="SFLDS00003">
    <property type="entry name" value="Haloacid_Dehalogenase"/>
    <property type="match status" value="1"/>
</dbReference>
<dbReference type="Proteomes" id="UP000824209">
    <property type="component" value="Unassembled WGS sequence"/>
</dbReference>
<dbReference type="GO" id="GO:0005829">
    <property type="term" value="C:cytosol"/>
    <property type="evidence" value="ECO:0007669"/>
    <property type="project" value="TreeGrafter"/>
</dbReference>
<dbReference type="SUPFAM" id="SSF56784">
    <property type="entry name" value="HAD-like"/>
    <property type="match status" value="1"/>
</dbReference>
<evidence type="ECO:0000313" key="2">
    <source>
        <dbReference type="Proteomes" id="UP000824209"/>
    </source>
</evidence>
<dbReference type="EMBL" id="DWYA01000054">
    <property type="protein sequence ID" value="HJB40000.1"/>
    <property type="molecule type" value="Genomic_DNA"/>
</dbReference>
<organism evidence="1 2">
    <name type="scientific">Candidatus Ruthenibacterium avium</name>
    <dbReference type="NCBI Taxonomy" id="2838751"/>
    <lineage>
        <taxon>Bacteria</taxon>
        <taxon>Bacillati</taxon>
        <taxon>Bacillota</taxon>
        <taxon>Clostridia</taxon>
        <taxon>Eubacteriales</taxon>
        <taxon>Oscillospiraceae</taxon>
        <taxon>Ruthenibacterium</taxon>
    </lineage>
</organism>
<keyword evidence="1" id="KW-0378">Hydrolase</keyword>
<dbReference type="PROSITE" id="PS01228">
    <property type="entry name" value="COF_1"/>
    <property type="match status" value="1"/>
</dbReference>
<dbReference type="GO" id="GO:0016791">
    <property type="term" value="F:phosphatase activity"/>
    <property type="evidence" value="ECO:0007669"/>
    <property type="project" value="TreeGrafter"/>
</dbReference>
<protein>
    <submittedName>
        <fullName evidence="1">Cof-type HAD-IIB family hydrolase</fullName>
    </submittedName>
</protein>
<dbReference type="Gene3D" id="3.40.50.1000">
    <property type="entry name" value="HAD superfamily/HAD-like"/>
    <property type="match status" value="1"/>
</dbReference>
<sequence>MEKGTQSVNPRAKIQLIALDLDGTVLNTQKHITKRTLDAIRAAIAQGVTVIPATGRLRNGLTQEFLDIEGVRYALTANGAAVLDLQTGERLFEGCLSREEALWQYRATRKWDVMFDVYSGDVIATERRLFSRLQEFAPPEMAPYFQKTRTCVDDMEAFIMQCSAPIEKVTMLFTRPEERLEALEALSDGGRFWVTTSIPGNAEVNAKGVDKGVGLLALAKHLGIAQESVMACGDSSNDAAMLRAAGFAVAMGNATPDIRALADVITDTNDEDGVAKAIEKYVLAVSRDGSGG</sequence>
<dbReference type="Pfam" id="PF08282">
    <property type="entry name" value="Hydrolase_3"/>
    <property type="match status" value="1"/>
</dbReference>
<dbReference type="GO" id="GO:0000287">
    <property type="term" value="F:magnesium ion binding"/>
    <property type="evidence" value="ECO:0007669"/>
    <property type="project" value="TreeGrafter"/>
</dbReference>
<gene>
    <name evidence="1" type="ORF">H9943_06340</name>
</gene>
<dbReference type="NCBIfam" id="TIGR00099">
    <property type="entry name" value="Cof-subfamily"/>
    <property type="match status" value="1"/>
</dbReference>
<dbReference type="InterPro" id="IPR000150">
    <property type="entry name" value="Cof"/>
</dbReference>
<evidence type="ECO:0000313" key="1">
    <source>
        <dbReference type="EMBL" id="HJB40000.1"/>
    </source>
</evidence>
<accession>A0A9D2M331</accession>
<dbReference type="InterPro" id="IPR023214">
    <property type="entry name" value="HAD_sf"/>
</dbReference>
<proteinExistence type="predicted"/>
<comment type="caution">
    <text evidence="1">The sequence shown here is derived from an EMBL/GenBank/DDBJ whole genome shotgun (WGS) entry which is preliminary data.</text>
</comment>
<dbReference type="SFLD" id="SFLDG01140">
    <property type="entry name" value="C2.B:_Phosphomannomutase_and_P"/>
    <property type="match status" value="1"/>
</dbReference>
<reference evidence="1" key="1">
    <citation type="journal article" date="2021" name="PeerJ">
        <title>Extensive microbial diversity within the chicken gut microbiome revealed by metagenomics and culture.</title>
        <authorList>
            <person name="Gilroy R."/>
            <person name="Ravi A."/>
            <person name="Getino M."/>
            <person name="Pursley I."/>
            <person name="Horton D.L."/>
            <person name="Alikhan N.F."/>
            <person name="Baker D."/>
            <person name="Gharbi K."/>
            <person name="Hall N."/>
            <person name="Watson M."/>
            <person name="Adriaenssens E.M."/>
            <person name="Foster-Nyarko E."/>
            <person name="Jarju S."/>
            <person name="Secka A."/>
            <person name="Antonio M."/>
            <person name="Oren A."/>
            <person name="Chaudhuri R.R."/>
            <person name="La Ragione R."/>
            <person name="Hildebrand F."/>
            <person name="Pallen M.J."/>
        </authorList>
    </citation>
    <scope>NUCLEOTIDE SEQUENCE</scope>
    <source>
        <strain evidence="1">ChiBcec8-14828</strain>
    </source>
</reference>
<dbReference type="CDD" id="cd07516">
    <property type="entry name" value="HAD_Pase"/>
    <property type="match status" value="1"/>
</dbReference>
<dbReference type="PANTHER" id="PTHR10000:SF8">
    <property type="entry name" value="HAD SUPERFAMILY HYDROLASE-LIKE, TYPE 3"/>
    <property type="match status" value="1"/>
</dbReference>
<dbReference type="InterPro" id="IPR006379">
    <property type="entry name" value="HAD-SF_hydro_IIB"/>
</dbReference>
<dbReference type="AlphaFoldDB" id="A0A9D2M331"/>
<reference evidence="1" key="2">
    <citation type="submission" date="2021-04" db="EMBL/GenBank/DDBJ databases">
        <authorList>
            <person name="Gilroy R."/>
        </authorList>
    </citation>
    <scope>NUCLEOTIDE SEQUENCE</scope>
    <source>
        <strain evidence="1">ChiBcec8-14828</strain>
    </source>
</reference>